<accession>A0A8J8SCJ4</accession>
<proteinExistence type="predicted"/>
<protein>
    <submittedName>
        <fullName evidence="1">Uncharacterized protein</fullName>
    </submittedName>
</protein>
<dbReference type="Proteomes" id="UP000677305">
    <property type="component" value="Chromosome"/>
</dbReference>
<dbReference type="KEGG" id="vgu:HYG85_11530"/>
<gene>
    <name evidence="1" type="ORF">HYG85_11530</name>
</gene>
<dbReference type="EMBL" id="CP058561">
    <property type="protein sequence ID" value="QUH29501.1"/>
    <property type="molecule type" value="Genomic_DNA"/>
</dbReference>
<dbReference type="AlphaFoldDB" id="A0A8J8SCJ4"/>
<dbReference type="RefSeq" id="WP_212693557.1">
    <property type="nucleotide sequence ID" value="NZ_CP058561.1"/>
</dbReference>
<reference evidence="1 2" key="1">
    <citation type="submission" date="2020-07" db="EMBL/GenBank/DDBJ databases">
        <title>Vallitalea guaymasensis genome.</title>
        <authorList>
            <person name="Postec A."/>
        </authorList>
    </citation>
    <scope>NUCLEOTIDE SEQUENCE [LARGE SCALE GENOMIC DNA]</scope>
    <source>
        <strain evidence="1 2">Ra1766G1</strain>
    </source>
</reference>
<evidence type="ECO:0000313" key="1">
    <source>
        <dbReference type="EMBL" id="QUH29501.1"/>
    </source>
</evidence>
<evidence type="ECO:0000313" key="2">
    <source>
        <dbReference type="Proteomes" id="UP000677305"/>
    </source>
</evidence>
<name>A0A8J8SCJ4_9FIRM</name>
<sequence>MNIEKMENYLKKIRSVQGCKVVIDENENIEEIHIVSNLRRNPKQILRDIEAILISEFDISIDYKKVSIAQIKGDTVQQESDPRLKIKSIEYNNNGSNVEVRVVLEKCGQAYESSMSGINTLSNINRILGNTVLRAVEKFCQVDDVFVFEDARRVTLSNVEVMVVSISSQLKGREEIYTGSAKIGNDANEALARATMDSINRHILQLTL</sequence>
<keyword evidence="2" id="KW-1185">Reference proteome</keyword>
<organism evidence="1 2">
    <name type="scientific">Vallitalea guaymasensis</name>
    <dbReference type="NCBI Taxonomy" id="1185412"/>
    <lineage>
        <taxon>Bacteria</taxon>
        <taxon>Bacillati</taxon>
        <taxon>Bacillota</taxon>
        <taxon>Clostridia</taxon>
        <taxon>Lachnospirales</taxon>
        <taxon>Vallitaleaceae</taxon>
        <taxon>Vallitalea</taxon>
    </lineage>
</organism>